<accession>A0ABY4W7S4</accession>
<dbReference type="Gene3D" id="1.25.40.10">
    <property type="entry name" value="Tetratricopeptide repeat domain"/>
    <property type="match status" value="1"/>
</dbReference>
<proteinExistence type="predicted"/>
<reference evidence="6" key="1">
    <citation type="submission" date="2022-06" db="EMBL/GenBank/DDBJ databases">
        <title>Sneathiella actinostolidae sp. nov., isolated from a sea anemonein the Western Pacific Ocean.</title>
        <authorList>
            <person name="Wei M.J."/>
        </authorList>
    </citation>
    <scope>NUCLEOTIDE SEQUENCE</scope>
    <source>
        <strain evidence="6">PHK-P5</strain>
    </source>
</reference>
<dbReference type="InterPro" id="IPR036680">
    <property type="entry name" value="SPOR-like_sf"/>
</dbReference>
<evidence type="ECO:0000256" key="1">
    <source>
        <dbReference type="ARBA" id="ARBA00022737"/>
    </source>
</evidence>
<dbReference type="InterPro" id="IPR007730">
    <property type="entry name" value="SPOR-like_dom"/>
</dbReference>
<evidence type="ECO:0000256" key="4">
    <source>
        <dbReference type="SAM" id="MobiDB-lite"/>
    </source>
</evidence>
<dbReference type="SUPFAM" id="SSF110997">
    <property type="entry name" value="Sporulation related repeat"/>
    <property type="match status" value="1"/>
</dbReference>
<feature type="region of interest" description="Disordered" evidence="4">
    <location>
        <begin position="321"/>
        <end position="413"/>
    </location>
</feature>
<dbReference type="Pfam" id="PF14559">
    <property type="entry name" value="TPR_19"/>
    <property type="match status" value="1"/>
</dbReference>
<evidence type="ECO:0000256" key="3">
    <source>
        <dbReference type="PROSITE-ProRule" id="PRU00339"/>
    </source>
</evidence>
<dbReference type="PROSITE" id="PS50005">
    <property type="entry name" value="TPR"/>
    <property type="match status" value="2"/>
</dbReference>
<dbReference type="InterPro" id="IPR051012">
    <property type="entry name" value="CellSynth/LPSAsmb/PSIAsmb"/>
</dbReference>
<dbReference type="PANTHER" id="PTHR45586:SF1">
    <property type="entry name" value="LIPOPOLYSACCHARIDE ASSEMBLY PROTEIN B"/>
    <property type="match status" value="1"/>
</dbReference>
<keyword evidence="1" id="KW-0677">Repeat</keyword>
<dbReference type="Gene3D" id="3.30.70.1070">
    <property type="entry name" value="Sporulation related repeat"/>
    <property type="match status" value="1"/>
</dbReference>
<gene>
    <name evidence="6" type="ORF">NBZ79_08155</name>
</gene>
<sequence>MADPAVVEQKPIASTTKANNPEEALSWKQLVKIADKAWANNDASTAIRLYATAAKEQPKNPEPLLKIANILRKTGRTDDAINVYERIFEFDPYNIAAYHGVGYTNLQQEKPLQATKAFASALTIDGNNASSLGGMGIAYDKAGDHEKAQDYYKRAIKADPINLNYKSNLALSLALSGQTEKAIAILKVVTEDPAATPKHRQTLALAYGMAGKSKEAMKYSRMDLSEKDARNNALYFEALNGTTDVQTASIGEQVKLMKASQDKAVPEIEAVKSKPREPANPDMIVARHESETLNNNLGSSTKKKATAPKALVPAPKAPITIARVEKPAKPAKPAPTVKSTVPTPVAPKMVAQAEKPATTPKPAAPKKLAKVEKPKSSNVADAQTNSDPKPTTFAKKSPTKKSASEMFNVEPKSETPKYSEWRIEEKMTPMPAPKAEKSVADNDLPAKENIAFAAGSAGSINSYKPDGGKYYLQLGSYKERAHAEKGWKILHDQNKDILEGIDPIIAQADLGNENGGVFYRVQIGGFSNKTQTMTLCGTLRDRSHDCFMPMGANIAKPKALAPDQIMVENKSKEDATKSIAQDNKAKTDENQVADFTKDIGAL</sequence>
<dbReference type="PROSITE" id="PS50293">
    <property type="entry name" value="TPR_REGION"/>
    <property type="match status" value="1"/>
</dbReference>
<protein>
    <submittedName>
        <fullName evidence="6">Tetratricopeptide repeat protein</fullName>
    </submittedName>
</protein>
<feature type="compositionally biased region" description="Polar residues" evidence="4">
    <location>
        <begin position="376"/>
        <end position="389"/>
    </location>
</feature>
<evidence type="ECO:0000259" key="5">
    <source>
        <dbReference type="PROSITE" id="PS51724"/>
    </source>
</evidence>
<dbReference type="Pfam" id="PF05036">
    <property type="entry name" value="SPOR"/>
    <property type="match status" value="1"/>
</dbReference>
<feature type="domain" description="SPOR" evidence="5">
    <location>
        <begin position="464"/>
        <end position="552"/>
    </location>
</feature>
<evidence type="ECO:0000313" key="7">
    <source>
        <dbReference type="Proteomes" id="UP001056291"/>
    </source>
</evidence>
<dbReference type="EMBL" id="CP098747">
    <property type="protein sequence ID" value="USG62949.1"/>
    <property type="molecule type" value="Genomic_DNA"/>
</dbReference>
<name>A0ABY4W7S4_9PROT</name>
<keyword evidence="2 3" id="KW-0802">TPR repeat</keyword>
<dbReference type="RefSeq" id="WP_251937264.1">
    <property type="nucleotide sequence ID" value="NZ_CP098747.1"/>
</dbReference>
<dbReference type="Pfam" id="PF00515">
    <property type="entry name" value="TPR_1"/>
    <property type="match status" value="1"/>
</dbReference>
<dbReference type="PROSITE" id="PS51724">
    <property type="entry name" value="SPOR"/>
    <property type="match status" value="1"/>
</dbReference>
<feature type="repeat" description="TPR" evidence="3">
    <location>
        <begin position="61"/>
        <end position="94"/>
    </location>
</feature>
<organism evidence="6 7">
    <name type="scientific">Sneathiella marina</name>
    <dbReference type="NCBI Taxonomy" id="2950108"/>
    <lineage>
        <taxon>Bacteria</taxon>
        <taxon>Pseudomonadati</taxon>
        <taxon>Pseudomonadota</taxon>
        <taxon>Alphaproteobacteria</taxon>
        <taxon>Sneathiellales</taxon>
        <taxon>Sneathiellaceae</taxon>
        <taxon>Sneathiella</taxon>
    </lineage>
</organism>
<dbReference type="InterPro" id="IPR019734">
    <property type="entry name" value="TPR_rpt"/>
</dbReference>
<dbReference type="Proteomes" id="UP001056291">
    <property type="component" value="Chromosome"/>
</dbReference>
<dbReference type="SUPFAM" id="SSF48452">
    <property type="entry name" value="TPR-like"/>
    <property type="match status" value="1"/>
</dbReference>
<evidence type="ECO:0000313" key="6">
    <source>
        <dbReference type="EMBL" id="USG62949.1"/>
    </source>
</evidence>
<evidence type="ECO:0000256" key="2">
    <source>
        <dbReference type="ARBA" id="ARBA00022803"/>
    </source>
</evidence>
<dbReference type="SMART" id="SM00028">
    <property type="entry name" value="TPR"/>
    <property type="match status" value="4"/>
</dbReference>
<feature type="repeat" description="TPR" evidence="3">
    <location>
        <begin position="129"/>
        <end position="162"/>
    </location>
</feature>
<dbReference type="PANTHER" id="PTHR45586">
    <property type="entry name" value="TPR REPEAT-CONTAINING PROTEIN PA4667"/>
    <property type="match status" value="1"/>
</dbReference>
<keyword evidence="7" id="KW-1185">Reference proteome</keyword>
<dbReference type="InterPro" id="IPR011990">
    <property type="entry name" value="TPR-like_helical_dom_sf"/>
</dbReference>